<evidence type="ECO:0000313" key="1">
    <source>
        <dbReference type="EMBL" id="EXI68920.1"/>
    </source>
</evidence>
<dbReference type="PATRIC" id="fig|1454001.3.peg.689"/>
<comment type="caution">
    <text evidence="1">The sequence shown here is derived from an EMBL/GenBank/DDBJ whole genome shotgun (WGS) entry which is preliminary data.</text>
</comment>
<dbReference type="EMBL" id="JFAX01000003">
    <property type="protein sequence ID" value="EXI68920.1"/>
    <property type="molecule type" value="Genomic_DNA"/>
</dbReference>
<gene>
    <name evidence="1" type="ORF">AW08_00746</name>
</gene>
<organism evidence="1 2">
    <name type="scientific">Candidatus Accumulibacter adjunctus</name>
    <dbReference type="NCBI Taxonomy" id="1454001"/>
    <lineage>
        <taxon>Bacteria</taxon>
        <taxon>Pseudomonadati</taxon>
        <taxon>Pseudomonadota</taxon>
        <taxon>Betaproteobacteria</taxon>
        <taxon>Candidatus Accumulibacter</taxon>
    </lineage>
</organism>
<protein>
    <recommendedName>
        <fullName evidence="3">DUF4124 domain-containing protein</fullName>
    </recommendedName>
</protein>
<dbReference type="STRING" id="1454001.AW08_00746"/>
<dbReference type="Proteomes" id="UP000020218">
    <property type="component" value="Unassembled WGS sequence"/>
</dbReference>
<proteinExistence type="predicted"/>
<accession>A0A011NWD1</accession>
<evidence type="ECO:0000313" key="2">
    <source>
        <dbReference type="Proteomes" id="UP000020218"/>
    </source>
</evidence>
<evidence type="ECO:0008006" key="3">
    <source>
        <dbReference type="Google" id="ProtNLM"/>
    </source>
</evidence>
<keyword evidence="2" id="KW-1185">Reference proteome</keyword>
<reference evidence="1" key="1">
    <citation type="submission" date="2014-02" db="EMBL/GenBank/DDBJ databases">
        <title>Expanding our view of genomic diversity in Candidatus Accumulibacter clades.</title>
        <authorList>
            <person name="Skennerton C.T."/>
            <person name="Barr J.J."/>
            <person name="Slater F.R."/>
            <person name="Bond P.L."/>
            <person name="Tyson G.W."/>
        </authorList>
    </citation>
    <scope>NUCLEOTIDE SEQUENCE [LARGE SCALE GENOMIC DNA]</scope>
</reference>
<dbReference type="AlphaFoldDB" id="A0A011NWD1"/>
<sequence length="184" mass="20066">MRRQSREPTWRRRHFLLAGLLVVTQLAAQPVYESRDRAGPVFSDVPSPGARELQLPPANLMDSSAATPLPASPPAAAAYTSVQITQPADGGTVHSNTGQFAVALALEPPLRPERGDAIAVRLDGAVLPDRRTTLQFDVTADEWQMAARDQVEHTLEVAVVDRAGEALLVSAPVRFYVHRAFRRN</sequence>
<name>A0A011NWD1_9PROT</name>